<keyword evidence="2" id="KW-1185">Reference proteome</keyword>
<proteinExistence type="predicted"/>
<sequence length="64" mass="7566">DISIIPPDRGTQRVTLSDPNDVVGNSRVHRLVLSHKILVRKYFFYINCQWCFIYCFIFLLCPFS</sequence>
<name>A0A183P843_9TREM</name>
<evidence type="ECO:0000313" key="2">
    <source>
        <dbReference type="Proteomes" id="UP000269396"/>
    </source>
</evidence>
<accession>A0A183P843</accession>
<protein>
    <submittedName>
        <fullName evidence="1">Uncharacterized protein</fullName>
    </submittedName>
</protein>
<dbReference type="EMBL" id="UZAL01030654">
    <property type="protein sequence ID" value="VDP54894.1"/>
    <property type="molecule type" value="Genomic_DNA"/>
</dbReference>
<feature type="non-terminal residue" evidence="1">
    <location>
        <position position="1"/>
    </location>
</feature>
<reference evidence="1 2" key="1">
    <citation type="submission" date="2018-11" db="EMBL/GenBank/DDBJ databases">
        <authorList>
            <consortium name="Pathogen Informatics"/>
        </authorList>
    </citation>
    <scope>NUCLEOTIDE SEQUENCE [LARGE SCALE GENOMIC DNA]</scope>
    <source>
        <strain>Denwood</strain>
        <strain evidence="2">Zambia</strain>
    </source>
</reference>
<evidence type="ECO:0000313" key="1">
    <source>
        <dbReference type="EMBL" id="VDP54894.1"/>
    </source>
</evidence>
<dbReference type="Proteomes" id="UP000269396">
    <property type="component" value="Unassembled WGS sequence"/>
</dbReference>
<gene>
    <name evidence="1" type="ORF">SMTD_LOCUS10529</name>
</gene>
<dbReference type="AlphaFoldDB" id="A0A183P843"/>
<dbReference type="STRING" id="31246.A0A183P843"/>
<organism evidence="1 2">
    <name type="scientific">Schistosoma mattheei</name>
    <dbReference type="NCBI Taxonomy" id="31246"/>
    <lineage>
        <taxon>Eukaryota</taxon>
        <taxon>Metazoa</taxon>
        <taxon>Spiralia</taxon>
        <taxon>Lophotrochozoa</taxon>
        <taxon>Platyhelminthes</taxon>
        <taxon>Trematoda</taxon>
        <taxon>Digenea</taxon>
        <taxon>Strigeidida</taxon>
        <taxon>Schistosomatoidea</taxon>
        <taxon>Schistosomatidae</taxon>
        <taxon>Schistosoma</taxon>
    </lineage>
</organism>